<comment type="caution">
    <text evidence="2">The sequence shown here is derived from an EMBL/GenBank/DDBJ whole genome shotgun (WGS) entry which is preliminary data.</text>
</comment>
<evidence type="ECO:0000256" key="1">
    <source>
        <dbReference type="SAM" id="Coils"/>
    </source>
</evidence>
<dbReference type="EMBL" id="MCOG01000210">
    <property type="protein sequence ID" value="ORY25604.1"/>
    <property type="molecule type" value="Genomic_DNA"/>
</dbReference>
<dbReference type="Proteomes" id="UP000193920">
    <property type="component" value="Unassembled WGS sequence"/>
</dbReference>
<dbReference type="AlphaFoldDB" id="A0A1Y2AT08"/>
<accession>A0A1Y2AT08</accession>
<evidence type="ECO:0000313" key="2">
    <source>
        <dbReference type="EMBL" id="ORY25604.1"/>
    </source>
</evidence>
<evidence type="ECO:0000313" key="3">
    <source>
        <dbReference type="Proteomes" id="UP000193920"/>
    </source>
</evidence>
<sequence>MKLLEIGEKSKIIINENTELDSENNNLKITIQSKDKKIQSKENELKTISNGKDDIIKLLQKRINELTEDNEILLNNYNCLSDSYKKVLKSKNNSIIFQSKSKSLEIQALEQEKKLNELLEESLYLEEKIGSISNENNLLKHSNQQLNEQLIESNKEKMELKEKSNGLKKEIIIFKNNMEKYDNIVNDYKCCLKEMNMRNHMNNLPYVLPKILFNTIKKIKRLNNNDKKFNCNNENNIISNNNYNEKDLSKTYYNYEIKSAEESIKKIQRGHDDALRQINQISYENDI</sequence>
<feature type="coiled-coil region" evidence="1">
    <location>
        <begin position="24"/>
        <end position="170"/>
    </location>
</feature>
<dbReference type="OrthoDB" id="2156400at2759"/>
<gene>
    <name evidence="2" type="ORF">LY90DRAFT_109430</name>
</gene>
<reference evidence="2 3" key="1">
    <citation type="submission" date="2016-08" db="EMBL/GenBank/DDBJ databases">
        <title>A Parts List for Fungal Cellulosomes Revealed by Comparative Genomics.</title>
        <authorList>
            <consortium name="DOE Joint Genome Institute"/>
            <person name="Haitjema C.H."/>
            <person name="Gilmore S.P."/>
            <person name="Henske J.K."/>
            <person name="Solomon K.V."/>
            <person name="De Groot R."/>
            <person name="Kuo A."/>
            <person name="Mondo S.J."/>
            <person name="Salamov A.A."/>
            <person name="Labutti K."/>
            <person name="Zhao Z."/>
            <person name="Chiniquy J."/>
            <person name="Barry K."/>
            <person name="Brewer H.M."/>
            <person name="Purvine S.O."/>
            <person name="Wright A.T."/>
            <person name="Boxma B."/>
            <person name="Van Alen T."/>
            <person name="Hackstein J.H."/>
            <person name="Baker S.E."/>
            <person name="Grigoriev I.V."/>
            <person name="O'Malley M.A."/>
        </authorList>
    </citation>
    <scope>NUCLEOTIDE SEQUENCE [LARGE SCALE GENOMIC DNA]</scope>
    <source>
        <strain evidence="2 3">G1</strain>
    </source>
</reference>
<keyword evidence="1" id="KW-0175">Coiled coil</keyword>
<protein>
    <submittedName>
        <fullName evidence="2">Uncharacterized protein</fullName>
    </submittedName>
</protein>
<keyword evidence="3" id="KW-1185">Reference proteome</keyword>
<name>A0A1Y2AT08_9FUNG</name>
<organism evidence="2 3">
    <name type="scientific">Neocallimastix californiae</name>
    <dbReference type="NCBI Taxonomy" id="1754190"/>
    <lineage>
        <taxon>Eukaryota</taxon>
        <taxon>Fungi</taxon>
        <taxon>Fungi incertae sedis</taxon>
        <taxon>Chytridiomycota</taxon>
        <taxon>Chytridiomycota incertae sedis</taxon>
        <taxon>Neocallimastigomycetes</taxon>
        <taxon>Neocallimastigales</taxon>
        <taxon>Neocallimastigaceae</taxon>
        <taxon>Neocallimastix</taxon>
    </lineage>
</organism>
<proteinExistence type="predicted"/>